<accession>A0A1G2F699</accession>
<feature type="transmembrane region" description="Helical" evidence="1">
    <location>
        <begin position="20"/>
        <end position="41"/>
    </location>
</feature>
<evidence type="ECO:0000313" key="2">
    <source>
        <dbReference type="EMBL" id="OGZ33447.1"/>
    </source>
</evidence>
<gene>
    <name evidence="2" type="ORF">A2174_01310</name>
</gene>
<name>A0A1G2F699_9BACT</name>
<proteinExistence type="predicted"/>
<organism evidence="2 3">
    <name type="scientific">Candidatus Portnoybacteria bacterium RBG_13_41_18</name>
    <dbReference type="NCBI Taxonomy" id="1801991"/>
    <lineage>
        <taxon>Bacteria</taxon>
        <taxon>Candidatus Portnoyibacteriota</taxon>
    </lineage>
</organism>
<keyword evidence="1" id="KW-0812">Transmembrane</keyword>
<reference evidence="2 3" key="1">
    <citation type="journal article" date="2016" name="Nat. Commun.">
        <title>Thousands of microbial genomes shed light on interconnected biogeochemical processes in an aquifer system.</title>
        <authorList>
            <person name="Anantharaman K."/>
            <person name="Brown C.T."/>
            <person name="Hug L.A."/>
            <person name="Sharon I."/>
            <person name="Castelle C.J."/>
            <person name="Probst A.J."/>
            <person name="Thomas B.C."/>
            <person name="Singh A."/>
            <person name="Wilkins M.J."/>
            <person name="Karaoz U."/>
            <person name="Brodie E.L."/>
            <person name="Williams K.H."/>
            <person name="Hubbard S.S."/>
            <person name="Banfield J.F."/>
        </authorList>
    </citation>
    <scope>NUCLEOTIDE SEQUENCE [LARGE SCALE GENOMIC DNA]</scope>
</reference>
<keyword evidence="1" id="KW-0472">Membrane</keyword>
<evidence type="ECO:0000313" key="3">
    <source>
        <dbReference type="Proteomes" id="UP000177725"/>
    </source>
</evidence>
<evidence type="ECO:0000256" key="1">
    <source>
        <dbReference type="SAM" id="Phobius"/>
    </source>
</evidence>
<dbReference type="Proteomes" id="UP000177725">
    <property type="component" value="Unassembled WGS sequence"/>
</dbReference>
<dbReference type="EMBL" id="MHMV01000045">
    <property type="protein sequence ID" value="OGZ33447.1"/>
    <property type="molecule type" value="Genomic_DNA"/>
</dbReference>
<protein>
    <submittedName>
        <fullName evidence="2">Uncharacterized protein</fullName>
    </submittedName>
</protein>
<keyword evidence="1" id="KW-1133">Transmembrane helix</keyword>
<dbReference type="AlphaFoldDB" id="A0A1G2F699"/>
<comment type="caution">
    <text evidence="2">The sequence shown here is derived from an EMBL/GenBank/DDBJ whole genome shotgun (WGS) entry which is preliminary data.</text>
</comment>
<sequence length="89" mass="10417">MVLDLKKIGGVRNVFIKYKVLFFFVLVLAALGYVGGIYYFYVIEIKVSSVELKKTTIDRALAQKVSDYFVQREMNFLEEETKTYKDPFK</sequence>